<evidence type="ECO:0000256" key="3">
    <source>
        <dbReference type="ARBA" id="ARBA00012768"/>
    </source>
</evidence>
<feature type="domain" description="DUF83" evidence="14">
    <location>
        <begin position="4"/>
        <end position="185"/>
    </location>
</feature>
<evidence type="ECO:0000256" key="8">
    <source>
        <dbReference type="ARBA" id="ARBA00022839"/>
    </source>
</evidence>
<dbReference type="GO" id="GO:0046872">
    <property type="term" value="F:metal ion binding"/>
    <property type="evidence" value="ECO:0007669"/>
    <property type="project" value="UniProtKB-KW"/>
</dbReference>
<evidence type="ECO:0000256" key="1">
    <source>
        <dbReference type="ARBA" id="ARBA00001966"/>
    </source>
</evidence>
<dbReference type="Pfam" id="PF01930">
    <property type="entry name" value="Cas_Cas4"/>
    <property type="match status" value="1"/>
</dbReference>
<keyword evidence="16" id="KW-1185">Reference proteome</keyword>
<dbReference type="GO" id="GO:0051607">
    <property type="term" value="P:defense response to virus"/>
    <property type="evidence" value="ECO:0007669"/>
    <property type="project" value="UniProtKB-KW"/>
</dbReference>
<comment type="cofactor">
    <cofactor evidence="13">
        <name>Mg(2+)</name>
        <dbReference type="ChEBI" id="CHEBI:18420"/>
    </cofactor>
    <cofactor evidence="13">
        <name>Mn(2+)</name>
        <dbReference type="ChEBI" id="CHEBI:29035"/>
    </cofactor>
    <text evidence="13">Mg(2+) or Mn(2+) required for ssDNA cleavage activity.</text>
</comment>
<comment type="function">
    <text evidence="13">CRISPR (clustered regularly interspaced short palindromic repeat) is an adaptive immune system that provides protection against mobile genetic elements (viruses, transposable elements and conjugative plasmids). CRISPR clusters contain sequences complementary to antecedent mobile elements and target invading nucleic acids. CRISPR clusters are transcribed and processed into CRISPR RNA (crRNA).</text>
</comment>
<dbReference type="EC" id="3.1.12.1" evidence="3 13"/>
<keyword evidence="11 13" id="KW-0051">Antiviral defense</keyword>
<keyword evidence="9 13" id="KW-0408">Iron</keyword>
<dbReference type="EMBL" id="JAFBDQ010000004">
    <property type="protein sequence ID" value="MBM7556097.1"/>
    <property type="molecule type" value="Genomic_DNA"/>
</dbReference>
<dbReference type="InterPro" id="IPR022765">
    <property type="entry name" value="Dna2/Cas4_DUF83"/>
</dbReference>
<evidence type="ECO:0000256" key="11">
    <source>
        <dbReference type="ARBA" id="ARBA00023118"/>
    </source>
</evidence>
<evidence type="ECO:0000256" key="12">
    <source>
        <dbReference type="ARBA" id="ARBA00023211"/>
    </source>
</evidence>
<comment type="similarity">
    <text evidence="2 13">Belongs to the CRISPR-associated exonuclease Cas4 family.</text>
</comment>
<dbReference type="Proteomes" id="UP000774000">
    <property type="component" value="Unassembled WGS sequence"/>
</dbReference>
<evidence type="ECO:0000256" key="10">
    <source>
        <dbReference type="ARBA" id="ARBA00023014"/>
    </source>
</evidence>
<accession>A0A938XV19</accession>
<dbReference type="AlphaFoldDB" id="A0A938XV19"/>
<evidence type="ECO:0000256" key="5">
    <source>
        <dbReference type="ARBA" id="ARBA00022722"/>
    </source>
</evidence>
<keyword evidence="12 13" id="KW-0464">Manganese</keyword>
<dbReference type="NCBIfam" id="TIGR00372">
    <property type="entry name" value="cas4"/>
    <property type="match status" value="1"/>
</dbReference>
<comment type="caution">
    <text evidence="15">The sequence shown here is derived from an EMBL/GenBank/DDBJ whole genome shotgun (WGS) entry which is preliminary data.</text>
</comment>
<organism evidence="15 16">
    <name type="scientific">Halanaerobacter jeridensis</name>
    <dbReference type="NCBI Taxonomy" id="706427"/>
    <lineage>
        <taxon>Bacteria</taxon>
        <taxon>Bacillati</taxon>
        <taxon>Bacillota</taxon>
        <taxon>Clostridia</taxon>
        <taxon>Halanaerobiales</taxon>
        <taxon>Halobacteroidaceae</taxon>
        <taxon>Halanaerobacter</taxon>
    </lineage>
</organism>
<evidence type="ECO:0000313" key="16">
    <source>
        <dbReference type="Proteomes" id="UP000774000"/>
    </source>
</evidence>
<dbReference type="PANTHER" id="PTHR36531">
    <property type="entry name" value="CRISPR-ASSOCIATED EXONUCLEASE CAS4"/>
    <property type="match status" value="1"/>
</dbReference>
<keyword evidence="6 13" id="KW-0479">Metal-binding</keyword>
<evidence type="ECO:0000256" key="2">
    <source>
        <dbReference type="ARBA" id="ARBA00009189"/>
    </source>
</evidence>
<evidence type="ECO:0000256" key="7">
    <source>
        <dbReference type="ARBA" id="ARBA00022801"/>
    </source>
</evidence>
<name>A0A938XV19_9FIRM</name>
<evidence type="ECO:0000256" key="6">
    <source>
        <dbReference type="ARBA" id="ARBA00022723"/>
    </source>
</evidence>
<dbReference type="Gene3D" id="3.90.320.10">
    <property type="match status" value="1"/>
</dbReference>
<dbReference type="GO" id="GO:0004527">
    <property type="term" value="F:exonuclease activity"/>
    <property type="evidence" value="ECO:0007669"/>
    <property type="project" value="UniProtKB-KW"/>
</dbReference>
<keyword evidence="10 13" id="KW-0411">Iron-sulfur</keyword>
<gene>
    <name evidence="15" type="ORF">JOC47_000933</name>
</gene>
<dbReference type="InterPro" id="IPR051827">
    <property type="entry name" value="Cas4_exonuclease"/>
</dbReference>
<evidence type="ECO:0000313" key="15">
    <source>
        <dbReference type="EMBL" id="MBM7556097.1"/>
    </source>
</evidence>
<keyword evidence="7 13" id="KW-0378">Hydrolase</keyword>
<comment type="cofactor">
    <cofactor evidence="1">
        <name>[4Fe-4S] cluster</name>
        <dbReference type="ChEBI" id="CHEBI:49883"/>
    </cofactor>
</comment>
<evidence type="ECO:0000259" key="14">
    <source>
        <dbReference type="Pfam" id="PF01930"/>
    </source>
</evidence>
<keyword evidence="8 13" id="KW-0269">Exonuclease</keyword>
<protein>
    <recommendedName>
        <fullName evidence="4 13">CRISPR-associated exonuclease Cas4</fullName>
        <ecNumber evidence="3 13">3.1.12.1</ecNumber>
    </recommendedName>
</protein>
<dbReference type="InterPro" id="IPR013343">
    <property type="entry name" value="CRISPR-assoc_prot_Cas4"/>
</dbReference>
<evidence type="ECO:0000256" key="13">
    <source>
        <dbReference type="RuleBase" id="RU365022"/>
    </source>
</evidence>
<evidence type="ECO:0000256" key="9">
    <source>
        <dbReference type="ARBA" id="ARBA00023004"/>
    </source>
</evidence>
<reference evidence="15" key="1">
    <citation type="submission" date="2021-01" db="EMBL/GenBank/DDBJ databases">
        <title>Genomic Encyclopedia of Type Strains, Phase IV (KMG-IV): sequencing the most valuable type-strain genomes for metagenomic binning, comparative biology and taxonomic classification.</title>
        <authorList>
            <person name="Goeker M."/>
        </authorList>
    </citation>
    <scope>NUCLEOTIDE SEQUENCE</scope>
    <source>
        <strain evidence="15">DSM 23230</strain>
    </source>
</reference>
<evidence type="ECO:0000256" key="4">
    <source>
        <dbReference type="ARBA" id="ARBA00020049"/>
    </source>
</evidence>
<comment type="cofactor">
    <cofactor evidence="13">
        <name>iron-sulfur cluster</name>
        <dbReference type="ChEBI" id="CHEBI:30408"/>
    </cofactor>
</comment>
<proteinExistence type="inferred from homology"/>
<keyword evidence="5 13" id="KW-0540">Nuclease</keyword>
<dbReference type="InterPro" id="IPR011604">
    <property type="entry name" value="PDDEXK-like_dom_sf"/>
</dbReference>
<sequence>MIKVTDIKQYAYCQRIIYFTYCMPVQPRQTYKMQNGQERHDRNEELEPRRTLERYGLEEGEKRFGVRLSSPELNLKGEMDMMVVQEGNYIPIELKYTNRQPGINHKYQLIAYCLLVEDQYQTKINRGLIHLIPPKETIEVELTPGLREEVKEIISGINEIIATEKMPAPTSDRGKCRDCEYQNYCGDV</sequence>
<dbReference type="GO" id="GO:0051536">
    <property type="term" value="F:iron-sulfur cluster binding"/>
    <property type="evidence" value="ECO:0007669"/>
    <property type="project" value="UniProtKB-KW"/>
</dbReference>
<dbReference type="PANTHER" id="PTHR36531:SF6">
    <property type="entry name" value="DNA REPLICATION ATP-DEPENDENT HELICASE_NUCLEASE DNA2"/>
    <property type="match status" value="1"/>
</dbReference>